<gene>
    <name evidence="1" type="ORF">RFULGI_LOCUS5996</name>
</gene>
<organism evidence="1 2">
    <name type="scientific">Racocetra fulgida</name>
    <dbReference type="NCBI Taxonomy" id="60492"/>
    <lineage>
        <taxon>Eukaryota</taxon>
        <taxon>Fungi</taxon>
        <taxon>Fungi incertae sedis</taxon>
        <taxon>Mucoromycota</taxon>
        <taxon>Glomeromycotina</taxon>
        <taxon>Glomeromycetes</taxon>
        <taxon>Diversisporales</taxon>
        <taxon>Gigasporaceae</taxon>
        <taxon>Racocetra</taxon>
    </lineage>
</organism>
<dbReference type="Proteomes" id="UP000789396">
    <property type="component" value="Unassembled WGS sequence"/>
</dbReference>
<protein>
    <submittedName>
        <fullName evidence="1">17875_t:CDS:1</fullName>
    </submittedName>
</protein>
<evidence type="ECO:0000313" key="2">
    <source>
        <dbReference type="Proteomes" id="UP000789396"/>
    </source>
</evidence>
<accession>A0A9N9C350</accession>
<evidence type="ECO:0000313" key="1">
    <source>
        <dbReference type="EMBL" id="CAG8584828.1"/>
    </source>
</evidence>
<reference evidence="1" key="1">
    <citation type="submission" date="2021-06" db="EMBL/GenBank/DDBJ databases">
        <authorList>
            <person name="Kallberg Y."/>
            <person name="Tangrot J."/>
            <person name="Rosling A."/>
        </authorList>
    </citation>
    <scope>NUCLEOTIDE SEQUENCE</scope>
    <source>
        <strain evidence="1">IN212</strain>
    </source>
</reference>
<dbReference type="EMBL" id="CAJVPZ010007317">
    <property type="protein sequence ID" value="CAG8584828.1"/>
    <property type="molecule type" value="Genomic_DNA"/>
</dbReference>
<keyword evidence="2" id="KW-1185">Reference proteome</keyword>
<sequence length="75" mass="8580">MASSNRGKRCFRCDKYKNLNEFTRQIGSQIKEGSNCNKCAKTKKKKKPKAISKPTSVESLNITEDYVNDEYKDIA</sequence>
<comment type="caution">
    <text evidence="1">The sequence shown here is derived from an EMBL/GenBank/DDBJ whole genome shotgun (WGS) entry which is preliminary data.</text>
</comment>
<proteinExistence type="predicted"/>
<feature type="non-terminal residue" evidence="1">
    <location>
        <position position="75"/>
    </location>
</feature>
<name>A0A9N9C350_9GLOM</name>
<dbReference type="AlphaFoldDB" id="A0A9N9C350"/>
<dbReference type="OrthoDB" id="2470532at2759"/>